<organism evidence="4 5">
    <name type="scientific">Bradyrhizobium barranii</name>
    <dbReference type="NCBI Taxonomy" id="2992140"/>
    <lineage>
        <taxon>Bacteria</taxon>
        <taxon>Pseudomonadati</taxon>
        <taxon>Pseudomonadota</taxon>
        <taxon>Alphaproteobacteria</taxon>
        <taxon>Hyphomicrobiales</taxon>
        <taxon>Nitrobacteraceae</taxon>
        <taxon>Bradyrhizobium</taxon>
    </lineage>
</organism>
<dbReference type="SMART" id="SM00857">
    <property type="entry name" value="Resolvase"/>
    <property type="match status" value="1"/>
</dbReference>
<dbReference type="InterPro" id="IPR038109">
    <property type="entry name" value="DNA_bind_recomb_sf"/>
</dbReference>
<dbReference type="SUPFAM" id="SSF53041">
    <property type="entry name" value="Resolvase-like"/>
    <property type="match status" value="1"/>
</dbReference>
<dbReference type="Pfam" id="PF00239">
    <property type="entry name" value="Resolvase"/>
    <property type="match status" value="1"/>
</dbReference>
<dbReference type="InterPro" id="IPR011109">
    <property type="entry name" value="DNA_bind_recombinase_dom"/>
</dbReference>
<proteinExistence type="predicted"/>
<feature type="compositionally biased region" description="Low complexity" evidence="1">
    <location>
        <begin position="752"/>
        <end position="764"/>
    </location>
</feature>
<dbReference type="PANTHER" id="PTHR30461">
    <property type="entry name" value="DNA-INVERTASE FROM LAMBDOID PROPHAGE"/>
    <property type="match status" value="1"/>
</dbReference>
<dbReference type="EMBL" id="CP088102">
    <property type="protein sequence ID" value="UFW92072.1"/>
    <property type="molecule type" value="Genomic_DNA"/>
</dbReference>
<feature type="domain" description="Resolvase/invertase-type recombinase catalytic" evidence="2">
    <location>
        <begin position="90"/>
        <end position="241"/>
    </location>
</feature>
<dbReference type="InterPro" id="IPR050639">
    <property type="entry name" value="SSR_resolvase"/>
</dbReference>
<feature type="domain" description="Recombinase" evidence="3">
    <location>
        <begin position="248"/>
        <end position="390"/>
    </location>
</feature>
<evidence type="ECO:0000256" key="1">
    <source>
        <dbReference type="SAM" id="MobiDB-lite"/>
    </source>
</evidence>
<dbReference type="PANTHER" id="PTHR30461:SF23">
    <property type="entry name" value="DNA RECOMBINASE-RELATED"/>
    <property type="match status" value="1"/>
</dbReference>
<dbReference type="Gene3D" id="3.90.1750.20">
    <property type="entry name" value="Putative Large Serine Recombinase, Chain B, Domain 2"/>
    <property type="match status" value="1"/>
</dbReference>
<geneLocation type="plasmid" evidence="4 5">
    <name>pCC829_2</name>
</geneLocation>
<dbReference type="PROSITE" id="PS51737">
    <property type="entry name" value="RECOMBINASE_DNA_BIND"/>
    <property type="match status" value="1"/>
</dbReference>
<dbReference type="PROSITE" id="PS51736">
    <property type="entry name" value="RECOMBINASES_3"/>
    <property type="match status" value="1"/>
</dbReference>
<dbReference type="Gene3D" id="3.40.50.1390">
    <property type="entry name" value="Resolvase, N-terminal catalytic domain"/>
    <property type="match status" value="1"/>
</dbReference>
<keyword evidence="4" id="KW-0614">Plasmid</keyword>
<gene>
    <name evidence="4" type="ORF">BjapCC829_48270</name>
</gene>
<name>A0ABY3R1B8_9BRAD</name>
<sequence>MVYEKLRGAVLSGEVTTSSGLGILRRQGLAAWMGALGHEPFAAVACREPAPDLSPPASDVTPSSPAFLSPSLWSRCMPELKVTADHLKRDAYLYVRQSTLRQVAEHGESTQRQYALRERAIVAGWPIERIHVIDRDLGKSGSSSTARDGFQQLVSEVALGKAGIVMGLEVSRLARNSADWHRLIELCALTATLILDEDGIYDPAGFNDRLLLGLKGTMSEAELHILKARMRGGQLNKARRGELEMGPPVGLVYRTDGTIGLDPDAQVQSAIRLVFEMFERTGSAVQTVRFFREQGLQFPRRLRTGANKGDLLWAPPQHSRILQVLHNPRYAGAFVYGRTRTRHRPDGGVSVVKVARVDWQFVMPGMHLGYIDWERFEANQRRLADNAGAFGGERLSGPAREGPALLQGRVLCGLCGERMGVRYSREHSSTVPIYVCQESAVRRAGKICQTVPGKIVDAAVAALMIEMMTPMTLAVSLEVQRELEMRAHETDTARRQHVERLRYDAELARRRYMKVDPDNRLVADSLEAEWNDKLRRHAEAAKDCERRSKQQAATLSAAARQRILGLAEQLPQIWNDARVDFRERKRIVRLLLDDVTLIKAQNITAHVRLSGGATRTLKLERPLPIAQLRKFKPELVATVDRLLDQHCDREIADILNRDGWRTWEGKPFSLKKVAFIRGAYKLASRYDRLRRRGMLTTHEVATRFGIAKTTVYEWGRQGLIRKCYADSLNRGLWQIASETTILKGRGGRRSSPPQATPITAQPPE</sequence>
<keyword evidence="5" id="KW-1185">Reference proteome</keyword>
<dbReference type="InterPro" id="IPR025827">
    <property type="entry name" value="Zn_ribbon_recom_dom"/>
</dbReference>
<dbReference type="Pfam" id="PF07508">
    <property type="entry name" value="Recombinase"/>
    <property type="match status" value="1"/>
</dbReference>
<accession>A0ABY3R1B8</accession>
<dbReference type="InterPro" id="IPR036162">
    <property type="entry name" value="Resolvase-like_N_sf"/>
</dbReference>
<dbReference type="Pfam" id="PF13408">
    <property type="entry name" value="Zn_ribbon_recom"/>
    <property type="match status" value="1"/>
</dbReference>
<dbReference type="Proteomes" id="UP001430990">
    <property type="component" value="Plasmid pCC829_2"/>
</dbReference>
<dbReference type="InterPro" id="IPR006119">
    <property type="entry name" value="Resolv_N"/>
</dbReference>
<protein>
    <submittedName>
        <fullName evidence="4">Recombinase family protein</fullName>
    </submittedName>
</protein>
<evidence type="ECO:0000313" key="4">
    <source>
        <dbReference type="EMBL" id="UFW92072.1"/>
    </source>
</evidence>
<evidence type="ECO:0000259" key="2">
    <source>
        <dbReference type="PROSITE" id="PS51736"/>
    </source>
</evidence>
<evidence type="ECO:0000313" key="5">
    <source>
        <dbReference type="Proteomes" id="UP001430990"/>
    </source>
</evidence>
<dbReference type="CDD" id="cd00338">
    <property type="entry name" value="Ser_Recombinase"/>
    <property type="match status" value="1"/>
</dbReference>
<reference evidence="4" key="1">
    <citation type="submission" date="2021-11" db="EMBL/GenBank/DDBJ databases">
        <title>Australian commercial rhizobial inoculants.</title>
        <authorList>
            <person name="Kohlmeier M.G."/>
            <person name="O'Hara G.W."/>
            <person name="Colombi E."/>
            <person name="Ramsay J.P."/>
            <person name="Terpolilli J."/>
        </authorList>
    </citation>
    <scope>NUCLEOTIDE SEQUENCE</scope>
    <source>
        <strain evidence="4">CC829</strain>
        <plasmid evidence="4">pCC829_2</plasmid>
    </source>
</reference>
<feature type="region of interest" description="Disordered" evidence="1">
    <location>
        <begin position="743"/>
        <end position="764"/>
    </location>
</feature>
<evidence type="ECO:0000259" key="3">
    <source>
        <dbReference type="PROSITE" id="PS51737"/>
    </source>
</evidence>